<evidence type="ECO:0000313" key="2">
    <source>
        <dbReference type="EMBL" id="RLK61727.1"/>
    </source>
</evidence>
<dbReference type="Gene3D" id="1.10.1740.10">
    <property type="match status" value="1"/>
</dbReference>
<gene>
    <name evidence="2" type="ORF">CLV68_2268</name>
</gene>
<reference evidence="2 3" key="1">
    <citation type="submission" date="2018-10" db="EMBL/GenBank/DDBJ databases">
        <title>Genomic Encyclopedia of Archaeal and Bacterial Type Strains, Phase II (KMG-II): from individual species to whole genera.</title>
        <authorList>
            <person name="Goeker M."/>
        </authorList>
    </citation>
    <scope>NUCLEOTIDE SEQUENCE [LARGE SCALE GENOMIC DNA]</scope>
    <source>
        <strain evidence="2 3">DSM 45657</strain>
    </source>
</reference>
<comment type="caution">
    <text evidence="2">The sequence shown here is derived from an EMBL/GenBank/DDBJ whole genome shotgun (WGS) entry which is preliminary data.</text>
</comment>
<protein>
    <submittedName>
        <fullName evidence="2">Sigma-70-like protein</fullName>
    </submittedName>
</protein>
<dbReference type="AlphaFoldDB" id="A0A421BBK2"/>
<dbReference type="SUPFAM" id="SSF88946">
    <property type="entry name" value="Sigma2 domain of RNA polymerase sigma factors"/>
    <property type="match status" value="1"/>
</dbReference>
<organism evidence="2 3">
    <name type="scientific">Actinokineospora cianjurensis</name>
    <dbReference type="NCBI Taxonomy" id="585224"/>
    <lineage>
        <taxon>Bacteria</taxon>
        <taxon>Bacillati</taxon>
        <taxon>Actinomycetota</taxon>
        <taxon>Actinomycetes</taxon>
        <taxon>Pseudonocardiales</taxon>
        <taxon>Pseudonocardiaceae</taxon>
        <taxon>Actinokineospora</taxon>
    </lineage>
</organism>
<keyword evidence="3" id="KW-1185">Reference proteome</keyword>
<dbReference type="GO" id="GO:0003700">
    <property type="term" value="F:DNA-binding transcription factor activity"/>
    <property type="evidence" value="ECO:0007669"/>
    <property type="project" value="InterPro"/>
</dbReference>
<dbReference type="Pfam" id="PF04542">
    <property type="entry name" value="Sigma70_r2"/>
    <property type="match status" value="1"/>
</dbReference>
<feature type="domain" description="RNA polymerase sigma-70 region 2" evidence="1">
    <location>
        <begin position="49"/>
        <end position="90"/>
    </location>
</feature>
<sequence>MLVLTAGGLVTTALRLWWQARRTTDATFTEFYRASIKPLVAFLILQGATLAEAADIAQDTMISAYHHWHTIAHPHAWTRRVASRAVIRHRVNQPETPTDPLPHSLLLRAGDIEGWELR</sequence>
<dbReference type="InterPro" id="IPR013325">
    <property type="entry name" value="RNA_pol_sigma_r2"/>
</dbReference>
<dbReference type="OrthoDB" id="3608473at2"/>
<evidence type="ECO:0000313" key="3">
    <source>
        <dbReference type="Proteomes" id="UP000282454"/>
    </source>
</evidence>
<name>A0A421BBK2_9PSEU</name>
<proteinExistence type="predicted"/>
<accession>A0A421BBK2</accession>
<dbReference type="RefSeq" id="WP_147459945.1">
    <property type="nucleotide sequence ID" value="NZ_RCDD01000001.1"/>
</dbReference>
<evidence type="ECO:0000259" key="1">
    <source>
        <dbReference type="Pfam" id="PF04542"/>
    </source>
</evidence>
<dbReference type="GO" id="GO:0006352">
    <property type="term" value="P:DNA-templated transcription initiation"/>
    <property type="evidence" value="ECO:0007669"/>
    <property type="project" value="InterPro"/>
</dbReference>
<dbReference type="InterPro" id="IPR007627">
    <property type="entry name" value="RNA_pol_sigma70_r2"/>
</dbReference>
<dbReference type="Proteomes" id="UP000282454">
    <property type="component" value="Unassembled WGS sequence"/>
</dbReference>
<dbReference type="EMBL" id="RCDD01000001">
    <property type="protein sequence ID" value="RLK61727.1"/>
    <property type="molecule type" value="Genomic_DNA"/>
</dbReference>